<dbReference type="EMBL" id="JABANO010018164">
    <property type="protein sequence ID" value="KAF4732279.1"/>
    <property type="molecule type" value="Genomic_DNA"/>
</dbReference>
<organism evidence="1 2">
    <name type="scientific">Perkinsus olseni</name>
    <name type="common">Perkinsus atlanticus</name>
    <dbReference type="NCBI Taxonomy" id="32597"/>
    <lineage>
        <taxon>Eukaryota</taxon>
        <taxon>Sar</taxon>
        <taxon>Alveolata</taxon>
        <taxon>Perkinsozoa</taxon>
        <taxon>Perkinsea</taxon>
        <taxon>Perkinsida</taxon>
        <taxon>Perkinsidae</taxon>
        <taxon>Perkinsus</taxon>
    </lineage>
</organism>
<reference evidence="1 2" key="1">
    <citation type="submission" date="2020-04" db="EMBL/GenBank/DDBJ databases">
        <title>Perkinsus olseni comparative genomics.</title>
        <authorList>
            <person name="Bogema D.R."/>
        </authorList>
    </citation>
    <scope>NUCLEOTIDE SEQUENCE [LARGE SCALE GENOMIC DNA]</scope>
    <source>
        <strain evidence="1 2">ATCC PRA-207</strain>
    </source>
</reference>
<dbReference type="Proteomes" id="UP000553632">
    <property type="component" value="Unassembled WGS sequence"/>
</dbReference>
<accession>A0A7J6SH27</accession>
<name>A0A7J6SH27_PEROL</name>
<sequence length="182" mass="20977">MLPQIHFGEGMSSCRISQRSPLERMDFWVYLRPQNVPASSLNIDAPGTVVHTTLYDTGRKKEYTFAKDSRYFHSKVGNVELDWGKYKAYYWDELRKSDLLPLEHLSPEARQTLRAHTPKSKDNGIDTRGCLNIAEAIVNNPPSGFTGKGWILDFHRSKDSEMEKVLSHLKELHDEDEKKGRK</sequence>
<gene>
    <name evidence="1" type="ORF">FOZ63_011496</name>
</gene>
<protein>
    <submittedName>
        <fullName evidence="1">Uncharacterized protein</fullName>
    </submittedName>
</protein>
<dbReference type="AlphaFoldDB" id="A0A7J6SH27"/>
<evidence type="ECO:0000313" key="1">
    <source>
        <dbReference type="EMBL" id="KAF4732279.1"/>
    </source>
</evidence>
<evidence type="ECO:0000313" key="2">
    <source>
        <dbReference type="Proteomes" id="UP000553632"/>
    </source>
</evidence>
<comment type="caution">
    <text evidence="1">The sequence shown here is derived from an EMBL/GenBank/DDBJ whole genome shotgun (WGS) entry which is preliminary data.</text>
</comment>
<proteinExistence type="predicted"/>
<keyword evidence="2" id="KW-1185">Reference proteome</keyword>